<comment type="caution">
    <text evidence="6">The sequence shown here is derived from an EMBL/GenBank/DDBJ whole genome shotgun (WGS) entry which is preliminary data.</text>
</comment>
<evidence type="ECO:0000259" key="5">
    <source>
        <dbReference type="PROSITE" id="PS50994"/>
    </source>
</evidence>
<dbReference type="PROSITE" id="PS50994">
    <property type="entry name" value="INTEGRASE"/>
    <property type="match status" value="1"/>
</dbReference>
<dbReference type="GO" id="GO:0015074">
    <property type="term" value="P:DNA integration"/>
    <property type="evidence" value="ECO:0007669"/>
    <property type="project" value="InterPro"/>
</dbReference>
<gene>
    <name evidence="6" type="ORF">Tci_016621</name>
</gene>
<dbReference type="GO" id="GO:0003676">
    <property type="term" value="F:nucleic acid binding"/>
    <property type="evidence" value="ECO:0007669"/>
    <property type="project" value="InterPro"/>
</dbReference>
<proteinExistence type="predicted"/>
<evidence type="ECO:0000256" key="1">
    <source>
        <dbReference type="ARBA" id="ARBA00022670"/>
    </source>
</evidence>
<keyword evidence="2" id="KW-0479">Metal-binding</keyword>
<name>A0A6L2K5J6_TANCI</name>
<feature type="region of interest" description="Disordered" evidence="4">
    <location>
        <begin position="1090"/>
        <end position="1131"/>
    </location>
</feature>
<evidence type="ECO:0000256" key="3">
    <source>
        <dbReference type="ARBA" id="ARBA00022801"/>
    </source>
</evidence>
<evidence type="ECO:0000256" key="4">
    <source>
        <dbReference type="SAM" id="MobiDB-lite"/>
    </source>
</evidence>
<dbReference type="Pfam" id="PF22936">
    <property type="entry name" value="Pol_BBD"/>
    <property type="match status" value="1"/>
</dbReference>
<feature type="compositionally biased region" description="Low complexity" evidence="4">
    <location>
        <begin position="477"/>
        <end position="487"/>
    </location>
</feature>
<dbReference type="InterPro" id="IPR036397">
    <property type="entry name" value="RNaseH_sf"/>
</dbReference>
<reference evidence="6" key="1">
    <citation type="journal article" date="2019" name="Sci. Rep.">
        <title>Draft genome of Tanacetum cinerariifolium, the natural source of mosquito coil.</title>
        <authorList>
            <person name="Yamashiro T."/>
            <person name="Shiraishi A."/>
            <person name="Satake H."/>
            <person name="Nakayama K."/>
        </authorList>
    </citation>
    <scope>NUCLEOTIDE SEQUENCE</scope>
</reference>
<evidence type="ECO:0000256" key="2">
    <source>
        <dbReference type="ARBA" id="ARBA00022723"/>
    </source>
</evidence>
<dbReference type="AlphaFoldDB" id="A0A6L2K5J6"/>
<feature type="compositionally biased region" description="Polar residues" evidence="4">
    <location>
        <begin position="463"/>
        <end position="473"/>
    </location>
</feature>
<dbReference type="InterPro" id="IPR054722">
    <property type="entry name" value="PolX-like_BBD"/>
</dbReference>
<evidence type="ECO:0000313" key="6">
    <source>
        <dbReference type="EMBL" id="GEU44643.1"/>
    </source>
</evidence>
<sequence>MVIKKLKERIKSLSGNIKEEKIKKELEEIETINIELDHREQVLVITALKDNLRKLKGEAIVDEAIISHLIDPEMLKVDVAPLALKLWNNRTVHSDYLKHTQEETITLREIVEHERSLNPLNTSLDYALGNARPLTQITTTAKVPLRKPIALESNLPKLVVTLIYSRKPKEYRNYVPVFQIVLWYLDSGCSKHMTRDRSQLINFVDKFLGTVKFGNDHVAKIMGYGDYHIGNVTISRVYFVDGLGHNLFLVRQFCDSDLEVAFRQHTCFIRNLEARQGLIRGLPKMKFEKDHLCSSCAMGKSKKKSHKPKYEDTNQEKLYLLHMDLYGPMRVKSVNGKKYILIIVDNYSRFTWVKCLRSKDEDLDFIIKFLKMIQVRLKVPVRRIQTDNGTEFINQTLREYYDLRLVPNSTSSTPFVPPSRTDWDLLFQLLFDDLLNPSPSVDHLAPEVIAPIAKVVVLEPAESTGSPSSTTVDQDAPSPSKTQTTPKTLPPIIPNDVEEDNHDIEDAHMHDDPFFSMAILDVSSDQSSSMDSIHTIMHLDHQISKYNSKCTKDHPLENIIGQLARPVSTRLKLHEQALFYYYDAFLTSVEPKTFKDALTQSCWIEAVQEELNKFKRLELDELGGILKSKDRLVARGYRQEEEIDFEESFVPVARLEVIRIFLAFAPQKNMVVHQMDVKTTFLNGNLREEIYVRQPNGFVDPDNPNHVYKLKKGLYGLKQAPRAWYVMLSSFLIYQDFSKGLVDPTLFICRKGNDLFLSKYALESLKKYGFESCDPVDTSMVEKSKLDEDKEGKAVDPSNYHDVVHAGCQDTHRSTSDDDDDVLFLYLLILFDVSGWSSNKRQANSFELTGSTRTIDITIDQQVALDEALVPPKADSGLAKQFDELAFKEEILEFLRELGHSGEIKMITDNNVDFAYLLWEDFVYQVENKDAKKSNDVYYPRFTKVIVNFFITKDQSIPRRNKVNWHFGRDDHMFTTIKLVSRHQNTQQYGAILPVELTNEAIRNLESYKEYYAIASGAEPLKKKESVRKKQSSSDTIMPPPTATGKRRKTSPKVGKPAKEKQSAKSSKAKGLTMLSEVALTKDEQIKLVTKRSLTQTHISHSSGSGADEGTGTIPGVPDVPTYEYDDEEIS</sequence>
<protein>
    <recommendedName>
        <fullName evidence="5">Integrase catalytic domain-containing protein</fullName>
    </recommendedName>
</protein>
<organism evidence="6">
    <name type="scientific">Tanacetum cinerariifolium</name>
    <name type="common">Dalmatian daisy</name>
    <name type="synonym">Chrysanthemum cinerariifolium</name>
    <dbReference type="NCBI Taxonomy" id="118510"/>
    <lineage>
        <taxon>Eukaryota</taxon>
        <taxon>Viridiplantae</taxon>
        <taxon>Streptophyta</taxon>
        <taxon>Embryophyta</taxon>
        <taxon>Tracheophyta</taxon>
        <taxon>Spermatophyta</taxon>
        <taxon>Magnoliopsida</taxon>
        <taxon>eudicotyledons</taxon>
        <taxon>Gunneridae</taxon>
        <taxon>Pentapetalae</taxon>
        <taxon>asterids</taxon>
        <taxon>campanulids</taxon>
        <taxon>Asterales</taxon>
        <taxon>Asteraceae</taxon>
        <taxon>Asteroideae</taxon>
        <taxon>Anthemideae</taxon>
        <taxon>Anthemidinae</taxon>
        <taxon>Tanacetum</taxon>
    </lineage>
</organism>
<dbReference type="GO" id="GO:0008233">
    <property type="term" value="F:peptidase activity"/>
    <property type="evidence" value="ECO:0007669"/>
    <property type="project" value="UniProtKB-KW"/>
</dbReference>
<feature type="region of interest" description="Disordered" evidence="4">
    <location>
        <begin position="461"/>
        <end position="493"/>
    </location>
</feature>
<dbReference type="PANTHER" id="PTHR42648">
    <property type="entry name" value="TRANSPOSASE, PUTATIVE-RELATED"/>
    <property type="match status" value="1"/>
</dbReference>
<dbReference type="InterPro" id="IPR012337">
    <property type="entry name" value="RNaseH-like_sf"/>
</dbReference>
<dbReference type="SUPFAM" id="SSF53098">
    <property type="entry name" value="Ribonuclease H-like"/>
    <property type="match status" value="1"/>
</dbReference>
<dbReference type="InterPro" id="IPR013103">
    <property type="entry name" value="RVT_2"/>
</dbReference>
<keyword evidence="3" id="KW-0378">Hydrolase</keyword>
<dbReference type="Pfam" id="PF00665">
    <property type="entry name" value="rve"/>
    <property type="match status" value="1"/>
</dbReference>
<dbReference type="InterPro" id="IPR039537">
    <property type="entry name" value="Retrotran_Ty1/copia-like"/>
</dbReference>
<dbReference type="PANTHER" id="PTHR42648:SF21">
    <property type="entry name" value="CYSTEINE-RICH RLK (RECEPTOR-LIKE PROTEIN KINASE) 8"/>
    <property type="match status" value="1"/>
</dbReference>
<dbReference type="GO" id="GO:0006508">
    <property type="term" value="P:proteolysis"/>
    <property type="evidence" value="ECO:0007669"/>
    <property type="project" value="UniProtKB-KW"/>
</dbReference>
<dbReference type="GO" id="GO:0046872">
    <property type="term" value="F:metal ion binding"/>
    <property type="evidence" value="ECO:0007669"/>
    <property type="project" value="UniProtKB-KW"/>
</dbReference>
<feature type="region of interest" description="Disordered" evidence="4">
    <location>
        <begin position="1022"/>
        <end position="1073"/>
    </location>
</feature>
<dbReference type="Gene3D" id="3.30.420.10">
    <property type="entry name" value="Ribonuclease H-like superfamily/Ribonuclease H"/>
    <property type="match status" value="1"/>
</dbReference>
<keyword evidence="1" id="KW-0645">Protease</keyword>
<accession>A0A6L2K5J6</accession>
<dbReference type="Pfam" id="PF07727">
    <property type="entry name" value="RVT_2"/>
    <property type="match status" value="1"/>
</dbReference>
<feature type="domain" description="Integrase catalytic" evidence="5">
    <location>
        <begin position="304"/>
        <end position="485"/>
    </location>
</feature>
<dbReference type="EMBL" id="BKCJ010001873">
    <property type="protein sequence ID" value="GEU44643.1"/>
    <property type="molecule type" value="Genomic_DNA"/>
</dbReference>
<feature type="compositionally biased region" description="Polar residues" evidence="4">
    <location>
        <begin position="1092"/>
        <end position="1105"/>
    </location>
</feature>
<dbReference type="InterPro" id="IPR001584">
    <property type="entry name" value="Integrase_cat-core"/>
</dbReference>